<comment type="caution">
    <text evidence="1">The sequence shown here is derived from an EMBL/GenBank/DDBJ whole genome shotgun (WGS) entry which is preliminary data.</text>
</comment>
<accession>A0ACB8JMZ0</accession>
<dbReference type="Proteomes" id="UP000829398">
    <property type="component" value="Chromosome 6"/>
</dbReference>
<dbReference type="EMBL" id="CM039175">
    <property type="protein sequence ID" value="KAH9733933.1"/>
    <property type="molecule type" value="Genomic_DNA"/>
</dbReference>
<organism evidence="1 2">
    <name type="scientific">Citrus sinensis</name>
    <name type="common">Sweet orange</name>
    <name type="synonym">Citrus aurantium var. sinensis</name>
    <dbReference type="NCBI Taxonomy" id="2711"/>
    <lineage>
        <taxon>Eukaryota</taxon>
        <taxon>Viridiplantae</taxon>
        <taxon>Streptophyta</taxon>
        <taxon>Embryophyta</taxon>
        <taxon>Tracheophyta</taxon>
        <taxon>Spermatophyta</taxon>
        <taxon>Magnoliopsida</taxon>
        <taxon>eudicotyledons</taxon>
        <taxon>Gunneridae</taxon>
        <taxon>Pentapetalae</taxon>
        <taxon>rosids</taxon>
        <taxon>malvids</taxon>
        <taxon>Sapindales</taxon>
        <taxon>Rutaceae</taxon>
        <taxon>Aurantioideae</taxon>
        <taxon>Citrus</taxon>
    </lineage>
</organism>
<evidence type="ECO:0000313" key="1">
    <source>
        <dbReference type="EMBL" id="KAH9733933.1"/>
    </source>
</evidence>
<protein>
    <submittedName>
        <fullName evidence="1">LRRNT 2 domain-containing protein</fullName>
    </submittedName>
</protein>
<evidence type="ECO:0000313" key="2">
    <source>
        <dbReference type="Proteomes" id="UP000829398"/>
    </source>
</evidence>
<gene>
    <name evidence="1" type="ORF">KPL71_017201</name>
</gene>
<proteinExistence type="predicted"/>
<name>A0ACB8JMZ0_CITSI</name>
<keyword evidence="2" id="KW-1185">Reference proteome</keyword>
<sequence length="270" mass="29855">MLLFFITLLQVAAFEEGDRAALQAFKSMISHDPQGILNSWNDSRHFCEWEGITCGRRHRRVTALNMRSKALRGSLSPYIGNLSFLREINLENNTIQGEIPREFGRLLRLEALFLSNNSLAGKIPANLSSRLTVLALPYNKLVGRIPFEFVSLCKLKRLALHRNSLTGGIPPFLGNLSSLELLSLGANSFGGNIPDSLGQLKELEALGIGGNNLSAIGLPPNKRLVYCPQPDMVLKFHSSTYAEAEAVRFEAQVAIAFDDAVRNYENDKGQ</sequence>
<reference evidence="2" key="1">
    <citation type="journal article" date="2023" name="Hortic. Res.">
        <title>A chromosome-level phased genome enabling allele-level studies in sweet orange: a case study on citrus Huanglongbing tolerance.</title>
        <authorList>
            <person name="Wu B."/>
            <person name="Yu Q."/>
            <person name="Deng Z."/>
            <person name="Duan Y."/>
            <person name="Luo F."/>
            <person name="Gmitter F. Jr."/>
        </authorList>
    </citation>
    <scope>NUCLEOTIDE SEQUENCE [LARGE SCALE GENOMIC DNA]</scope>
    <source>
        <strain evidence="2">cv. Valencia</strain>
    </source>
</reference>